<evidence type="ECO:0000313" key="2">
    <source>
        <dbReference type="EMBL" id="ADE19825.1"/>
    </source>
</evidence>
<dbReference type="KEGG" id="mcd:MCRO_0578"/>
<evidence type="ECO:0008006" key="4">
    <source>
        <dbReference type="Google" id="ProtNLM"/>
    </source>
</evidence>
<feature type="transmembrane region" description="Helical" evidence="1">
    <location>
        <begin position="31"/>
        <end position="55"/>
    </location>
</feature>
<evidence type="ECO:0000256" key="1">
    <source>
        <dbReference type="SAM" id="Phobius"/>
    </source>
</evidence>
<keyword evidence="3" id="KW-1185">Reference proteome</keyword>
<keyword evidence="1" id="KW-1133">Transmembrane helix</keyword>
<reference evidence="2 3" key="3">
    <citation type="journal article" date="2011" name="J. Bacteriol.">
        <title>Genome sequences of Mycoplasma alligatoris A21JP2T and Mycoplasma crocodyli MP145T.</title>
        <authorList>
            <person name="Brown D.R."/>
            <person name="Farmerie W.G."/>
            <person name="May M."/>
            <person name="Benders G.A."/>
            <person name="Durkin A.S."/>
            <person name="Hlavinka K."/>
            <person name="Hostetler J."/>
            <person name="Jackson J."/>
            <person name="Johnson J."/>
            <person name="Miller R.H."/>
            <person name="Paralanov V."/>
            <person name="Radune D."/>
            <person name="Szczypinski B."/>
            <person name="Glass J.I."/>
        </authorList>
    </citation>
    <scope>NUCLEOTIDE SEQUENCE [LARGE SCALE GENOMIC DNA]</scope>
    <source>
        <strain evidence="3">ATCC 51981 / MP145</strain>
    </source>
</reference>
<dbReference type="AlphaFoldDB" id="D5E603"/>
<gene>
    <name evidence="2" type="ordered locus">MCRO_0578</name>
</gene>
<name>D5E603_MYCCM</name>
<reference evidence="3" key="1">
    <citation type="submission" date="2010-03" db="EMBL/GenBank/DDBJ databases">
        <title>The complete genome of Mycoplasma crocodyli MP145.</title>
        <authorList>
            <person name="Glass J.I."/>
            <person name="Durkin A.S."/>
            <person name="Hostetler J."/>
            <person name="Jackson J."/>
            <person name="Johnson J."/>
            <person name="May M.A."/>
            <person name="Paralanov V."/>
            <person name="Radune D."/>
            <person name="Szczypinski B."/>
            <person name="Brown D.R."/>
        </authorList>
    </citation>
    <scope>NUCLEOTIDE SEQUENCE [LARGE SCALE GENOMIC DNA]</scope>
    <source>
        <strain evidence="3">ATCC 51981 / MP145</strain>
    </source>
</reference>
<keyword evidence="1" id="KW-0472">Membrane</keyword>
<proteinExistence type="predicted"/>
<dbReference type="HOGENOM" id="CLU_1473644_0_0_14"/>
<reference key="2">
    <citation type="submission" date="2010-03" db="EMBL/GenBank/DDBJ databases">
        <authorList>
            <person name="Ma Z."/>
            <person name="Wang X."/>
            <person name="Liu H."/>
        </authorList>
    </citation>
    <scope>NUCLEOTIDE SEQUENCE</scope>
    <source>
        <strain>MP145</strain>
    </source>
</reference>
<dbReference type="RefSeq" id="WP_013054601.1">
    <property type="nucleotide sequence ID" value="NC_014014.1"/>
</dbReference>
<evidence type="ECO:0000313" key="3">
    <source>
        <dbReference type="Proteomes" id="UP000001845"/>
    </source>
</evidence>
<dbReference type="eggNOG" id="ENOG5031ZIJ">
    <property type="taxonomic scope" value="Bacteria"/>
</dbReference>
<accession>D5E603</accession>
<dbReference type="OrthoDB" id="9948805at2"/>
<feature type="transmembrane region" description="Helical" evidence="1">
    <location>
        <begin position="75"/>
        <end position="98"/>
    </location>
</feature>
<dbReference type="Proteomes" id="UP000001845">
    <property type="component" value="Chromosome"/>
</dbReference>
<sequence>MNNLTSRQRLYKRTMMNSYNKARAASQIKNFWIIYLINILIIAAITIFILVQFILKKVPFNSNTASQSSKILTLVFFIVFNLIMLYAIYFFVVTIFFIQKTKNLKDLWIFYESYKLQRKILFLDFRNYSYEHLFEEEIFEQRSAGKIGTTNNGQDVNLVEVNNDQNLEQNTIYASDETPKNNN</sequence>
<dbReference type="EMBL" id="CP001991">
    <property type="protein sequence ID" value="ADE19825.1"/>
    <property type="molecule type" value="Genomic_DNA"/>
</dbReference>
<protein>
    <recommendedName>
        <fullName evidence="4">Transmembrane protein</fullName>
    </recommendedName>
</protein>
<organism evidence="2 3">
    <name type="scientific">Mycoplasma crocodyli (strain ATCC 51981 / MP145)</name>
    <dbReference type="NCBI Taxonomy" id="512564"/>
    <lineage>
        <taxon>Bacteria</taxon>
        <taxon>Bacillati</taxon>
        <taxon>Mycoplasmatota</taxon>
        <taxon>Mollicutes</taxon>
        <taxon>Mycoplasmataceae</taxon>
        <taxon>Mycoplasma</taxon>
    </lineage>
</organism>
<keyword evidence="1" id="KW-0812">Transmembrane</keyword>